<sequence length="104" mass="11366">MMYLDGCFLRGDNYSFFQEYTGPNGHAVCGNITTRNDSAFRAQAVLIAPNNNGYARVQVAVSRAANRRAYVLANCWRTLNASYCQTCLENASKSLLGCLPASEG</sequence>
<proteinExistence type="predicted"/>
<evidence type="ECO:0000259" key="3">
    <source>
        <dbReference type="PROSITE" id="PS51473"/>
    </source>
</evidence>
<evidence type="ECO:0000313" key="5">
    <source>
        <dbReference type="Proteomes" id="UP000826271"/>
    </source>
</evidence>
<protein>
    <recommendedName>
        <fullName evidence="3">Gnk2-homologous domain-containing protein</fullName>
    </recommendedName>
</protein>
<dbReference type="InterPro" id="IPR002902">
    <property type="entry name" value="GNK2"/>
</dbReference>
<accession>A0AAV6XSZ3</accession>
<name>A0AAV6XSZ3_9LAMI</name>
<comment type="caution">
    <text evidence="4">The sequence shown here is derived from an EMBL/GenBank/DDBJ whole genome shotgun (WGS) entry which is preliminary data.</text>
</comment>
<organism evidence="4 5">
    <name type="scientific">Buddleja alternifolia</name>
    <dbReference type="NCBI Taxonomy" id="168488"/>
    <lineage>
        <taxon>Eukaryota</taxon>
        <taxon>Viridiplantae</taxon>
        <taxon>Streptophyta</taxon>
        <taxon>Embryophyta</taxon>
        <taxon>Tracheophyta</taxon>
        <taxon>Spermatophyta</taxon>
        <taxon>Magnoliopsida</taxon>
        <taxon>eudicotyledons</taxon>
        <taxon>Gunneridae</taxon>
        <taxon>Pentapetalae</taxon>
        <taxon>asterids</taxon>
        <taxon>lamiids</taxon>
        <taxon>Lamiales</taxon>
        <taxon>Scrophulariaceae</taxon>
        <taxon>Buddlejeae</taxon>
        <taxon>Buddleja</taxon>
    </lineage>
</organism>
<feature type="domain" description="Gnk2-homologous" evidence="3">
    <location>
        <begin position="15"/>
        <end position="104"/>
    </location>
</feature>
<dbReference type="PROSITE" id="PS51473">
    <property type="entry name" value="GNK2"/>
    <property type="match status" value="1"/>
</dbReference>
<evidence type="ECO:0000256" key="2">
    <source>
        <dbReference type="ARBA" id="ARBA00022737"/>
    </source>
</evidence>
<keyword evidence="1" id="KW-0732">Signal</keyword>
<dbReference type="AlphaFoldDB" id="A0AAV6XSZ3"/>
<dbReference type="EMBL" id="WHWC01000005">
    <property type="protein sequence ID" value="KAG8383207.1"/>
    <property type="molecule type" value="Genomic_DNA"/>
</dbReference>
<dbReference type="InterPro" id="IPR038408">
    <property type="entry name" value="GNK2_sf"/>
</dbReference>
<dbReference type="Proteomes" id="UP000826271">
    <property type="component" value="Unassembled WGS sequence"/>
</dbReference>
<evidence type="ECO:0000313" key="4">
    <source>
        <dbReference type="EMBL" id="KAG8383207.1"/>
    </source>
</evidence>
<dbReference type="Gene3D" id="3.30.430.20">
    <property type="entry name" value="Gnk2 domain, C-X8-C-X2-C motif"/>
    <property type="match status" value="1"/>
</dbReference>
<reference evidence="4" key="1">
    <citation type="submission" date="2019-10" db="EMBL/GenBank/DDBJ databases">
        <authorList>
            <person name="Zhang R."/>
            <person name="Pan Y."/>
            <person name="Wang J."/>
            <person name="Ma R."/>
            <person name="Yu S."/>
        </authorList>
    </citation>
    <scope>NUCLEOTIDE SEQUENCE</scope>
    <source>
        <strain evidence="4">LA-IB0</strain>
        <tissue evidence="4">Leaf</tissue>
    </source>
</reference>
<dbReference type="Pfam" id="PF01657">
    <property type="entry name" value="Stress-antifung"/>
    <property type="match status" value="1"/>
</dbReference>
<keyword evidence="5" id="KW-1185">Reference proteome</keyword>
<gene>
    <name evidence="4" type="ORF">BUALT_Bualt05G0160500</name>
</gene>
<keyword evidence="2" id="KW-0677">Repeat</keyword>
<evidence type="ECO:0000256" key="1">
    <source>
        <dbReference type="ARBA" id="ARBA00022729"/>
    </source>
</evidence>